<dbReference type="PANTHER" id="PTHR11079:SF179">
    <property type="entry name" value="TRNA(ADENINE(34)) DEAMINASE, CHLOROPLASTIC"/>
    <property type="match status" value="1"/>
</dbReference>
<dbReference type="Pfam" id="PF00383">
    <property type="entry name" value="dCMP_cyt_deam_1"/>
    <property type="match status" value="1"/>
</dbReference>
<feature type="region of interest" description="Disordered" evidence="1">
    <location>
        <begin position="1"/>
        <end position="24"/>
    </location>
</feature>
<gene>
    <name evidence="3" type="ORF">DAI18_14965</name>
</gene>
<dbReference type="PANTHER" id="PTHR11079">
    <property type="entry name" value="CYTOSINE DEAMINASE FAMILY MEMBER"/>
    <property type="match status" value="1"/>
</dbReference>
<organism evidence="3 4">
    <name type="scientific">Microvirgula aerodenitrificans</name>
    <dbReference type="NCBI Taxonomy" id="57480"/>
    <lineage>
        <taxon>Bacteria</taxon>
        <taxon>Pseudomonadati</taxon>
        <taxon>Pseudomonadota</taxon>
        <taxon>Betaproteobacteria</taxon>
        <taxon>Neisseriales</taxon>
        <taxon>Aquaspirillaceae</taxon>
        <taxon>Microvirgula</taxon>
    </lineage>
</organism>
<evidence type="ECO:0000313" key="4">
    <source>
        <dbReference type="Proteomes" id="UP000244173"/>
    </source>
</evidence>
<dbReference type="EMBL" id="CP028519">
    <property type="protein sequence ID" value="AVY95197.1"/>
    <property type="molecule type" value="Genomic_DNA"/>
</dbReference>
<dbReference type="AlphaFoldDB" id="A0A2S0PD57"/>
<evidence type="ECO:0000313" key="3">
    <source>
        <dbReference type="EMBL" id="AVY95197.1"/>
    </source>
</evidence>
<dbReference type="SUPFAM" id="SSF53927">
    <property type="entry name" value="Cytidine deaminase-like"/>
    <property type="match status" value="1"/>
</dbReference>
<dbReference type="Gene3D" id="3.40.140.10">
    <property type="entry name" value="Cytidine Deaminase, domain 2"/>
    <property type="match status" value="1"/>
</dbReference>
<dbReference type="InterPro" id="IPR016193">
    <property type="entry name" value="Cytidine_deaminase-like"/>
</dbReference>
<dbReference type="CDD" id="cd01285">
    <property type="entry name" value="nucleoside_deaminase"/>
    <property type="match status" value="1"/>
</dbReference>
<proteinExistence type="predicted"/>
<dbReference type="STRING" id="1122240.GCA_000620105_02017"/>
<dbReference type="InterPro" id="IPR002125">
    <property type="entry name" value="CMP_dCMP_dom"/>
</dbReference>
<evidence type="ECO:0000256" key="1">
    <source>
        <dbReference type="SAM" id="MobiDB-lite"/>
    </source>
</evidence>
<sequence length="202" mass="21878">MSVNWTDLHGRPRQLPPAPPASDLTKVRCRRAEEGTIASNTGGIPVWRRLPETLSLTTLKTTVSTTQPTPSDLDLLRRTVDLSDIAVSRGNKPYAALLADPRGRVVAEAHNTESTSGDPTAHAEINLIRLLKQLDSLPRKALTLYTNCQPNALCVAAILCSGISRVLYAYPHPSTDTGYSQDETIDSTRIIGPLLSVPPTPH</sequence>
<dbReference type="PROSITE" id="PS51747">
    <property type="entry name" value="CYT_DCMP_DEAMINASES_2"/>
    <property type="match status" value="1"/>
</dbReference>
<reference evidence="3 4" key="1">
    <citation type="submission" date="2018-04" db="EMBL/GenBank/DDBJ databases">
        <title>Denitrifier Microvirgula.</title>
        <authorList>
            <person name="Anderson E."/>
            <person name="Jang J."/>
            <person name="Ishii S."/>
        </authorList>
    </citation>
    <scope>NUCLEOTIDE SEQUENCE [LARGE SCALE GENOMIC DNA]</scope>
    <source>
        <strain evidence="3 4">BE2.4</strain>
    </source>
</reference>
<keyword evidence="4" id="KW-1185">Reference proteome</keyword>
<name>A0A2S0PD57_9NEIS</name>
<dbReference type="Proteomes" id="UP000244173">
    <property type="component" value="Chromosome"/>
</dbReference>
<feature type="domain" description="CMP/dCMP-type deaminase" evidence="2">
    <location>
        <begin position="70"/>
        <end position="182"/>
    </location>
</feature>
<evidence type="ECO:0000259" key="2">
    <source>
        <dbReference type="PROSITE" id="PS51747"/>
    </source>
</evidence>
<dbReference type="KEGG" id="maer:DAI18_14965"/>
<dbReference type="GO" id="GO:0003824">
    <property type="term" value="F:catalytic activity"/>
    <property type="evidence" value="ECO:0007669"/>
    <property type="project" value="InterPro"/>
</dbReference>
<protein>
    <recommendedName>
        <fullName evidence="2">CMP/dCMP-type deaminase domain-containing protein</fullName>
    </recommendedName>
</protein>
<accession>A0A2S0PD57</accession>